<dbReference type="Pfam" id="PF13835">
    <property type="entry name" value="DUF4194"/>
    <property type="match status" value="1"/>
</dbReference>
<organism evidence="1 2">
    <name type="scientific">Chitinophaga costaii</name>
    <dbReference type="NCBI Taxonomy" id="1335309"/>
    <lineage>
        <taxon>Bacteria</taxon>
        <taxon>Pseudomonadati</taxon>
        <taxon>Bacteroidota</taxon>
        <taxon>Chitinophagia</taxon>
        <taxon>Chitinophagales</taxon>
        <taxon>Chitinophagaceae</taxon>
        <taxon>Chitinophaga</taxon>
    </lineage>
</organism>
<dbReference type="InterPro" id="IPR025449">
    <property type="entry name" value="JetB"/>
</dbReference>
<gene>
    <name evidence="1" type="ORF">GA0116948_108126</name>
</gene>
<proteinExistence type="predicted"/>
<keyword evidence="2" id="KW-1185">Reference proteome</keyword>
<evidence type="ECO:0000313" key="2">
    <source>
        <dbReference type="Proteomes" id="UP000242818"/>
    </source>
</evidence>
<dbReference type="OrthoDB" id="369102at2"/>
<dbReference type="EMBL" id="FMAR01000008">
    <property type="protein sequence ID" value="SCC43159.1"/>
    <property type="molecule type" value="Genomic_DNA"/>
</dbReference>
<accession>A0A1C4EHS5</accession>
<sequence length="189" mass="22142">MEYKYATSLIALLKGIVYNHQKEVWENLLQFEPDIKKYFVPVGLELFLDKSEGYAFLRQKEWEEDEVQLPKMADKRQLNFLTSLVCIVLRKFLLEHDAQGGSVRSIISEQEIINRVKVFLPSANDEAKQQEKITTTINRVIDIGFLRKLEDQDKNYEIHRIIKGFVNADVVNDTLKRFQSYALEKQATE</sequence>
<dbReference type="STRING" id="1335309.GA0116948_108126"/>
<evidence type="ECO:0000313" key="1">
    <source>
        <dbReference type="EMBL" id="SCC43159.1"/>
    </source>
</evidence>
<dbReference type="RefSeq" id="WP_089712757.1">
    <property type="nucleotide sequence ID" value="NZ_FMAR01000008.1"/>
</dbReference>
<dbReference type="Proteomes" id="UP000242818">
    <property type="component" value="Unassembled WGS sequence"/>
</dbReference>
<reference evidence="1 2" key="1">
    <citation type="submission" date="2016-08" db="EMBL/GenBank/DDBJ databases">
        <authorList>
            <person name="Seilhamer J.J."/>
        </authorList>
    </citation>
    <scope>NUCLEOTIDE SEQUENCE [LARGE SCALE GENOMIC DNA]</scope>
    <source>
        <strain evidence="1 2">A37T2</strain>
    </source>
</reference>
<dbReference type="AlphaFoldDB" id="A0A1C4EHS5"/>
<protein>
    <recommendedName>
        <fullName evidence="3">DUF4194 domain-containing protein</fullName>
    </recommendedName>
</protein>
<name>A0A1C4EHS5_9BACT</name>
<evidence type="ECO:0008006" key="3">
    <source>
        <dbReference type="Google" id="ProtNLM"/>
    </source>
</evidence>